<feature type="region of interest" description="Disordered" evidence="4">
    <location>
        <begin position="1"/>
        <end position="167"/>
    </location>
</feature>
<reference evidence="6" key="2">
    <citation type="submission" date="2024-01" db="EMBL/GenBank/DDBJ databases">
        <title>Comparative genomics of Cryptococcus and Kwoniella reveals pathogenesis evolution and contrasting modes of karyotype evolution via chromosome fusion or intercentromeric recombination.</title>
        <authorList>
            <person name="Coelho M.A."/>
            <person name="David-Palma M."/>
            <person name="Shea T."/>
            <person name="Bowers K."/>
            <person name="McGinley-Smith S."/>
            <person name="Mohammad A.W."/>
            <person name="Gnirke A."/>
            <person name="Yurkov A.M."/>
            <person name="Nowrousian M."/>
            <person name="Sun S."/>
            <person name="Cuomo C.A."/>
            <person name="Heitman J."/>
        </authorList>
    </citation>
    <scope>NUCLEOTIDE SEQUENCE</scope>
    <source>
        <strain evidence="6">CBS 12478</strain>
    </source>
</reference>
<keyword evidence="2 3" id="KW-0067">ATP-binding</keyword>
<feature type="compositionally biased region" description="Acidic residues" evidence="4">
    <location>
        <begin position="55"/>
        <end position="69"/>
    </location>
</feature>
<dbReference type="Proteomes" id="UP000322225">
    <property type="component" value="Chromosome 2"/>
</dbReference>
<dbReference type="PROSITE" id="PS50011">
    <property type="entry name" value="PROTEIN_KINASE_DOM"/>
    <property type="match status" value="1"/>
</dbReference>
<feature type="compositionally biased region" description="Basic and acidic residues" evidence="4">
    <location>
        <begin position="151"/>
        <end position="167"/>
    </location>
</feature>
<feature type="binding site" evidence="3">
    <location>
        <position position="202"/>
    </location>
    <ligand>
        <name>ATP</name>
        <dbReference type="ChEBI" id="CHEBI:30616"/>
    </ligand>
</feature>
<evidence type="ECO:0000259" key="5">
    <source>
        <dbReference type="PROSITE" id="PS50011"/>
    </source>
</evidence>
<keyword evidence="7" id="KW-1185">Reference proteome</keyword>
<feature type="region of interest" description="Disordered" evidence="4">
    <location>
        <begin position="210"/>
        <end position="254"/>
    </location>
</feature>
<dbReference type="KEGG" id="ksn:43592525"/>
<organism evidence="6 7">
    <name type="scientific">Kwoniella shandongensis</name>
    <dbReference type="NCBI Taxonomy" id="1734106"/>
    <lineage>
        <taxon>Eukaryota</taxon>
        <taxon>Fungi</taxon>
        <taxon>Dikarya</taxon>
        <taxon>Basidiomycota</taxon>
        <taxon>Agaricomycotina</taxon>
        <taxon>Tremellomycetes</taxon>
        <taxon>Tremellales</taxon>
        <taxon>Cryptococcaceae</taxon>
        <taxon>Kwoniella</taxon>
    </lineage>
</organism>
<evidence type="ECO:0000256" key="3">
    <source>
        <dbReference type="PROSITE-ProRule" id="PRU10141"/>
    </source>
</evidence>
<accession>A0AAJ8LE84</accession>
<evidence type="ECO:0000313" key="7">
    <source>
        <dbReference type="Proteomes" id="UP000322225"/>
    </source>
</evidence>
<dbReference type="PANTHER" id="PTHR24346:SF77">
    <property type="entry name" value="SERINE THREONINE PROTEIN KINASE"/>
    <property type="match status" value="1"/>
</dbReference>
<dbReference type="Gene3D" id="3.30.200.20">
    <property type="entry name" value="Phosphorylase Kinase, domain 1"/>
    <property type="match status" value="1"/>
</dbReference>
<dbReference type="Gene3D" id="1.10.510.10">
    <property type="entry name" value="Transferase(Phosphotransferase) domain 1"/>
    <property type="match status" value="1"/>
</dbReference>
<dbReference type="GO" id="GO:0035556">
    <property type="term" value="P:intracellular signal transduction"/>
    <property type="evidence" value="ECO:0007669"/>
    <property type="project" value="TreeGrafter"/>
</dbReference>
<keyword evidence="1 3" id="KW-0547">Nucleotide-binding</keyword>
<proteinExistence type="predicted"/>
<feature type="compositionally biased region" description="Low complexity" evidence="4">
    <location>
        <begin position="118"/>
        <end position="127"/>
    </location>
</feature>
<feature type="domain" description="Protein kinase" evidence="5">
    <location>
        <begin position="173"/>
        <end position="348"/>
    </location>
</feature>
<dbReference type="GO" id="GO:0004674">
    <property type="term" value="F:protein serine/threonine kinase activity"/>
    <property type="evidence" value="ECO:0007669"/>
    <property type="project" value="TreeGrafter"/>
</dbReference>
<reference evidence="6" key="1">
    <citation type="submission" date="2017-08" db="EMBL/GenBank/DDBJ databases">
        <authorList>
            <person name="Cuomo C."/>
            <person name="Billmyre B."/>
            <person name="Heitman J."/>
        </authorList>
    </citation>
    <scope>NUCLEOTIDE SEQUENCE</scope>
    <source>
        <strain evidence="6">CBS 12478</strain>
    </source>
</reference>
<name>A0AAJ8LE84_9TREE</name>
<dbReference type="SUPFAM" id="SSF56112">
    <property type="entry name" value="Protein kinase-like (PK-like)"/>
    <property type="match status" value="1"/>
</dbReference>
<evidence type="ECO:0000256" key="1">
    <source>
        <dbReference type="ARBA" id="ARBA00022741"/>
    </source>
</evidence>
<dbReference type="GO" id="GO:0005737">
    <property type="term" value="C:cytoplasm"/>
    <property type="evidence" value="ECO:0007669"/>
    <property type="project" value="TreeGrafter"/>
</dbReference>
<dbReference type="AlphaFoldDB" id="A0AAJ8LE84"/>
<dbReference type="SMART" id="SM00220">
    <property type="entry name" value="S_TKc"/>
    <property type="match status" value="1"/>
</dbReference>
<gene>
    <name evidence="6" type="ORF">CI109_101263</name>
</gene>
<dbReference type="GO" id="GO:0005524">
    <property type="term" value="F:ATP binding"/>
    <property type="evidence" value="ECO:0007669"/>
    <property type="project" value="UniProtKB-UniRule"/>
</dbReference>
<evidence type="ECO:0000313" key="6">
    <source>
        <dbReference type="EMBL" id="WWD16831.1"/>
    </source>
</evidence>
<feature type="compositionally biased region" description="Basic residues" evidence="4">
    <location>
        <begin position="217"/>
        <end position="227"/>
    </location>
</feature>
<dbReference type="InterPro" id="IPR011009">
    <property type="entry name" value="Kinase-like_dom_sf"/>
</dbReference>
<sequence length="348" mass="38015">MSPDTSDSKLSSKRPSCALLEPPATIISPPSPTDPKDFHPPTFNLSPQIRSPAGSDEDIEYDSPEEGDGDTPSSNLFGKDVPPPKPRAPSDSLGPVPLAATNMSNSPLKEPSLLRAESPSPSSSRPRSPSPSSPHFRPRTLHHRRTSSTHRVRETTDGHQRSTEDGQRMINQYRIGESLGQGAYAKVEIGVDVGSGKKYAVKEFSKSRLHYQSLQEKHRKNTRGRNRRAQEPGSRPMGEEQRGGPWGGTQTTNEDPLGLVRREIAVMKKLDHPNIKPDNVLLSADRQLVKLCDFGVSEMFTSSGDDRIKTSGGSPAFQSPESFTAHTQELHGKAVDIWALGKFCLNAS</sequence>
<dbReference type="PROSITE" id="PS00107">
    <property type="entry name" value="PROTEIN_KINASE_ATP"/>
    <property type="match status" value="1"/>
</dbReference>
<dbReference type="PANTHER" id="PTHR24346">
    <property type="entry name" value="MAP/MICROTUBULE AFFINITY-REGULATING KINASE"/>
    <property type="match status" value="1"/>
</dbReference>
<evidence type="ECO:0000256" key="2">
    <source>
        <dbReference type="ARBA" id="ARBA00022840"/>
    </source>
</evidence>
<protein>
    <recommendedName>
        <fullName evidence="5">Protein kinase domain-containing protein</fullName>
    </recommendedName>
</protein>
<dbReference type="InterPro" id="IPR000719">
    <property type="entry name" value="Prot_kinase_dom"/>
</dbReference>
<dbReference type="InterPro" id="IPR017441">
    <property type="entry name" value="Protein_kinase_ATP_BS"/>
</dbReference>
<feature type="compositionally biased region" description="Basic residues" evidence="4">
    <location>
        <begin position="136"/>
        <end position="150"/>
    </location>
</feature>
<evidence type="ECO:0000256" key="4">
    <source>
        <dbReference type="SAM" id="MobiDB-lite"/>
    </source>
</evidence>
<dbReference type="GeneID" id="43592525"/>
<dbReference type="RefSeq" id="XP_065823012.1">
    <property type="nucleotide sequence ID" value="XM_065966940.1"/>
</dbReference>
<dbReference type="EMBL" id="CP144052">
    <property type="protein sequence ID" value="WWD16831.1"/>
    <property type="molecule type" value="Genomic_DNA"/>
</dbReference>
<dbReference type="Pfam" id="PF00069">
    <property type="entry name" value="Pkinase"/>
    <property type="match status" value="1"/>
</dbReference>